<reference evidence="7" key="1">
    <citation type="submission" date="2020-03" db="EMBL/GenBank/DDBJ databases">
        <title>A mixture of massive structural variations and highly conserved coding sequences in Ustilaginoidea virens genome.</title>
        <authorList>
            <person name="Zhang K."/>
            <person name="Zhao Z."/>
            <person name="Zhang Z."/>
            <person name="Li Y."/>
            <person name="Hsiang T."/>
            <person name="Sun W."/>
        </authorList>
    </citation>
    <scope>NUCLEOTIDE SEQUENCE</scope>
    <source>
        <strain evidence="7">UV-8b</strain>
    </source>
</reference>
<sequence>MISHTPHPGPPHTRKQAVAAPPPARVVPKPAPPSHERDPRAYQLEQLRRRFSPRESTAADGTSCLLFRLKPSDPDFPFELAHLECEVRVPPGYPAHRPALRVRNGNIPRGFGINIERGWDRLAAEAGGGATLLSVVNALDKRLEKLLSEEKAETVKLVAFRDTRHLGGGAAAGPAAGAKEEGARAAAAAAEARAPAAQQEEPRAAAAAAAAAAEARAPGERYSREQVADAKARRAREIRQIEARMGRLSRFRRSADGVVFTLPVEPKRRGELPPGLCAVDSLDLMVPLLYPLQDLRIQLNGADAADAEPVEELFAALAARQKSATLMSHMNRLVQSLHSLARQAGGSAAGATPKAAEAVAGDACASAAAGPSGGSAGERSHVKVIPRPPEWDCTRDDGDSDSSYSSGDSGGSDDDADADDGSDDGSDDVKPANPSTQATDALGKGTMLSLPGVELRGIEALEVSILGLSVKCDRCKTANDLTNLRPGLANTASCRKCASRLTAAFSPRIVHGRSSRAGFVDLQGCRAADLLPSTFAPTCERCSTAGPGFVSVRGESVTNVCRACHGRFTLRIPEARFLQMTPGSSLPSLPPPPPAGSRARAERLGLRAGEPLPDKGACAHYRRSYRWFRFSCCERVHACDRCHDGREDHASEWAARMICGWCSREQRYRVEACGCCGRSVVGKRGRGFWEGGRGTRDQRQMSRKDGRKHKRLGGKKE</sequence>
<dbReference type="GO" id="GO:0008270">
    <property type="term" value="F:zinc ion binding"/>
    <property type="evidence" value="ECO:0007669"/>
    <property type="project" value="UniProtKB-KW"/>
</dbReference>
<evidence type="ECO:0000256" key="2">
    <source>
        <dbReference type="ARBA" id="ARBA00022771"/>
    </source>
</evidence>
<dbReference type="EMBL" id="CP072758">
    <property type="protein sequence ID" value="QUC22914.1"/>
    <property type="molecule type" value="Genomic_DNA"/>
</dbReference>
<evidence type="ECO:0000313" key="7">
    <source>
        <dbReference type="EMBL" id="QUC22914.1"/>
    </source>
</evidence>
<proteinExistence type="predicted"/>
<evidence type="ECO:0000256" key="5">
    <source>
        <dbReference type="SAM" id="MobiDB-lite"/>
    </source>
</evidence>
<dbReference type="PROSITE" id="PS51266">
    <property type="entry name" value="ZF_CHY"/>
    <property type="match status" value="1"/>
</dbReference>
<feature type="compositionally biased region" description="Basic and acidic residues" evidence="5">
    <location>
        <begin position="217"/>
        <end position="229"/>
    </location>
</feature>
<feature type="compositionally biased region" description="Low complexity" evidence="5">
    <location>
        <begin position="184"/>
        <end position="216"/>
    </location>
</feature>
<protein>
    <recommendedName>
        <fullName evidence="6">CHY-type domain-containing protein</fullName>
    </recommendedName>
</protein>
<dbReference type="InterPro" id="IPR037274">
    <property type="entry name" value="Znf_CHY_sf"/>
</dbReference>
<dbReference type="InterPro" id="IPR008913">
    <property type="entry name" value="Znf_CHY"/>
</dbReference>
<dbReference type="RefSeq" id="XP_043000587.1">
    <property type="nucleotide sequence ID" value="XM_043144652.1"/>
</dbReference>
<dbReference type="SUPFAM" id="SSF161219">
    <property type="entry name" value="CHY zinc finger-like"/>
    <property type="match status" value="1"/>
</dbReference>
<evidence type="ECO:0000259" key="6">
    <source>
        <dbReference type="PROSITE" id="PS51266"/>
    </source>
</evidence>
<feature type="compositionally biased region" description="Pro residues" evidence="5">
    <location>
        <begin position="20"/>
        <end position="33"/>
    </location>
</feature>
<dbReference type="Pfam" id="PF05495">
    <property type="entry name" value="zf-CHY"/>
    <property type="match status" value="1"/>
</dbReference>
<gene>
    <name evidence="7" type="ORF">UV8b_07155</name>
</gene>
<dbReference type="Proteomes" id="UP000027002">
    <property type="component" value="Chromosome 6"/>
</dbReference>
<feature type="region of interest" description="Disordered" evidence="5">
    <location>
        <begin position="688"/>
        <end position="717"/>
    </location>
</feature>
<feature type="domain" description="CHY-type" evidence="6">
    <location>
        <begin position="611"/>
        <end position="678"/>
    </location>
</feature>
<feature type="region of interest" description="Disordered" evidence="5">
    <location>
        <begin position="366"/>
        <end position="443"/>
    </location>
</feature>
<feature type="region of interest" description="Disordered" evidence="5">
    <location>
        <begin position="1"/>
        <end position="39"/>
    </location>
</feature>
<name>A0A8E5HWK7_USTVR</name>
<organism evidence="7 8">
    <name type="scientific">Ustilaginoidea virens</name>
    <name type="common">Rice false smut fungus</name>
    <name type="synonym">Villosiclava virens</name>
    <dbReference type="NCBI Taxonomy" id="1159556"/>
    <lineage>
        <taxon>Eukaryota</taxon>
        <taxon>Fungi</taxon>
        <taxon>Dikarya</taxon>
        <taxon>Ascomycota</taxon>
        <taxon>Pezizomycotina</taxon>
        <taxon>Sordariomycetes</taxon>
        <taxon>Hypocreomycetidae</taxon>
        <taxon>Hypocreales</taxon>
        <taxon>Clavicipitaceae</taxon>
        <taxon>Ustilaginoidea</taxon>
    </lineage>
</organism>
<dbReference type="OrthoDB" id="10253329at2759"/>
<evidence type="ECO:0000256" key="3">
    <source>
        <dbReference type="ARBA" id="ARBA00022833"/>
    </source>
</evidence>
<keyword evidence="2 4" id="KW-0863">Zinc-finger</keyword>
<accession>A0A8E5HWK7</accession>
<keyword evidence="1" id="KW-0479">Metal-binding</keyword>
<evidence type="ECO:0000256" key="4">
    <source>
        <dbReference type="PROSITE-ProRule" id="PRU00601"/>
    </source>
</evidence>
<dbReference type="KEGG" id="uvi:66067932"/>
<keyword evidence="3" id="KW-0862">Zinc</keyword>
<feature type="compositionally biased region" description="Acidic residues" evidence="5">
    <location>
        <begin position="411"/>
        <end position="426"/>
    </location>
</feature>
<evidence type="ECO:0000313" key="8">
    <source>
        <dbReference type="Proteomes" id="UP000027002"/>
    </source>
</evidence>
<feature type="compositionally biased region" description="Basic and acidic residues" evidence="5">
    <location>
        <begin position="693"/>
        <end position="704"/>
    </location>
</feature>
<dbReference type="GeneID" id="66067932"/>
<evidence type="ECO:0000256" key="1">
    <source>
        <dbReference type="ARBA" id="ARBA00022723"/>
    </source>
</evidence>
<feature type="region of interest" description="Disordered" evidence="5">
    <location>
        <begin position="184"/>
        <end position="229"/>
    </location>
</feature>
<keyword evidence="8" id="KW-1185">Reference proteome</keyword>
<feature type="compositionally biased region" description="Basic residues" evidence="5">
    <location>
        <begin position="705"/>
        <end position="717"/>
    </location>
</feature>
<dbReference type="AlphaFoldDB" id="A0A8E5HWK7"/>